<dbReference type="EMBL" id="CP046401">
    <property type="protein sequence ID" value="QGY43783.1"/>
    <property type="molecule type" value="Genomic_DNA"/>
</dbReference>
<dbReference type="KEGG" id="mcos:GM418_08960"/>
<feature type="signal peptide" evidence="1">
    <location>
        <begin position="1"/>
        <end position="20"/>
    </location>
</feature>
<protein>
    <submittedName>
        <fullName evidence="3">Outer membrane beta-barrel protein</fullName>
    </submittedName>
</protein>
<name>A0A6I6JXC9_9BACT</name>
<sequence>MTRRLLLPALFILIVNMALAQRFQGGILAGYNATQVEGDSYKGYHKPGILAGAFVQTDIAPAVFAGLEIKYSQKGARNRINPKDEEPDKYIMRLGYIDIPVFVGFRASDRSAVVGGISAGYLVHAKEFDEYGEFVREDQNAFNDFDLQPFVGFQFDMLDRLKLDLRIAYSVLPIRGLPGEDATNYYWLNNQFNNVISLAFYYRLDR</sequence>
<evidence type="ECO:0000313" key="3">
    <source>
        <dbReference type="EMBL" id="QGY43783.1"/>
    </source>
</evidence>
<dbReference type="Proteomes" id="UP000428260">
    <property type="component" value="Chromosome"/>
</dbReference>
<dbReference type="InterPro" id="IPR025665">
    <property type="entry name" value="Beta-barrel_OMP_2"/>
</dbReference>
<feature type="domain" description="Outer membrane protein beta-barrel" evidence="2">
    <location>
        <begin position="21"/>
        <end position="171"/>
    </location>
</feature>
<gene>
    <name evidence="3" type="ORF">GM418_08960</name>
</gene>
<organism evidence="3 4">
    <name type="scientific">Maribellus comscasis</name>
    <dbReference type="NCBI Taxonomy" id="2681766"/>
    <lineage>
        <taxon>Bacteria</taxon>
        <taxon>Pseudomonadati</taxon>
        <taxon>Bacteroidota</taxon>
        <taxon>Bacteroidia</taxon>
        <taxon>Marinilabiliales</taxon>
        <taxon>Prolixibacteraceae</taxon>
        <taxon>Maribellus</taxon>
    </lineage>
</organism>
<dbReference type="Pfam" id="PF13568">
    <property type="entry name" value="OMP_b-brl_2"/>
    <property type="match status" value="1"/>
</dbReference>
<feature type="chain" id="PRO_5026253305" evidence="1">
    <location>
        <begin position="21"/>
        <end position="206"/>
    </location>
</feature>
<proteinExistence type="predicted"/>
<reference evidence="3 4" key="1">
    <citation type="submission" date="2019-11" db="EMBL/GenBank/DDBJ databases">
        <authorList>
            <person name="Zheng R.K."/>
            <person name="Sun C.M."/>
        </authorList>
    </citation>
    <scope>NUCLEOTIDE SEQUENCE [LARGE SCALE GENOMIC DNA]</scope>
    <source>
        <strain evidence="3 4">WC007</strain>
    </source>
</reference>
<keyword evidence="1" id="KW-0732">Signal</keyword>
<dbReference type="RefSeq" id="WP_158865256.1">
    <property type="nucleotide sequence ID" value="NZ_CP046401.1"/>
</dbReference>
<accession>A0A6I6JXC9</accession>
<keyword evidence="4" id="KW-1185">Reference proteome</keyword>
<evidence type="ECO:0000256" key="1">
    <source>
        <dbReference type="SAM" id="SignalP"/>
    </source>
</evidence>
<evidence type="ECO:0000259" key="2">
    <source>
        <dbReference type="Pfam" id="PF13568"/>
    </source>
</evidence>
<evidence type="ECO:0000313" key="4">
    <source>
        <dbReference type="Proteomes" id="UP000428260"/>
    </source>
</evidence>
<dbReference type="AlphaFoldDB" id="A0A6I6JXC9"/>